<evidence type="ECO:0000313" key="1">
    <source>
        <dbReference type="EMBL" id="KAJ7532907.1"/>
    </source>
</evidence>
<reference evidence="2" key="1">
    <citation type="journal article" date="2024" name="Proc. Natl. Acad. Sci. U.S.A.">
        <title>Extraordinary preservation of gene collinearity over three hundred million years revealed in homosporous lycophytes.</title>
        <authorList>
            <person name="Li C."/>
            <person name="Wickell D."/>
            <person name="Kuo L.Y."/>
            <person name="Chen X."/>
            <person name="Nie B."/>
            <person name="Liao X."/>
            <person name="Peng D."/>
            <person name="Ji J."/>
            <person name="Jenkins J."/>
            <person name="Williams M."/>
            <person name="Shu S."/>
            <person name="Plott C."/>
            <person name="Barry K."/>
            <person name="Rajasekar S."/>
            <person name="Grimwood J."/>
            <person name="Han X."/>
            <person name="Sun S."/>
            <person name="Hou Z."/>
            <person name="He W."/>
            <person name="Dai G."/>
            <person name="Sun C."/>
            <person name="Schmutz J."/>
            <person name="Leebens-Mack J.H."/>
            <person name="Li F.W."/>
            <person name="Wang L."/>
        </authorList>
    </citation>
    <scope>NUCLEOTIDE SEQUENCE [LARGE SCALE GENOMIC DNA]</scope>
    <source>
        <strain evidence="2">cv. PW_Plant_1</strain>
    </source>
</reference>
<gene>
    <name evidence="1" type="ORF">O6H91_13G025000</name>
</gene>
<organism evidence="1 2">
    <name type="scientific">Diphasiastrum complanatum</name>
    <name type="common">Issler's clubmoss</name>
    <name type="synonym">Lycopodium complanatum</name>
    <dbReference type="NCBI Taxonomy" id="34168"/>
    <lineage>
        <taxon>Eukaryota</taxon>
        <taxon>Viridiplantae</taxon>
        <taxon>Streptophyta</taxon>
        <taxon>Embryophyta</taxon>
        <taxon>Tracheophyta</taxon>
        <taxon>Lycopodiopsida</taxon>
        <taxon>Lycopodiales</taxon>
        <taxon>Lycopodiaceae</taxon>
        <taxon>Lycopodioideae</taxon>
        <taxon>Diphasiastrum</taxon>
    </lineage>
</organism>
<dbReference type="EMBL" id="CM055104">
    <property type="protein sequence ID" value="KAJ7532907.1"/>
    <property type="molecule type" value="Genomic_DNA"/>
</dbReference>
<accession>A0ACC2BU19</accession>
<proteinExistence type="predicted"/>
<dbReference type="Proteomes" id="UP001162992">
    <property type="component" value="Chromosome 13"/>
</dbReference>
<protein>
    <submittedName>
        <fullName evidence="1">Uncharacterized protein</fullName>
    </submittedName>
</protein>
<keyword evidence="2" id="KW-1185">Reference proteome</keyword>
<sequence>MEQGGEARGYCCIESDRQLSGPDAITTQLFDYQKSSLHGGLAVYSAAKRSSVAQKASADLLRKLSLPRFSNDSDVYSDWSCEIQQQVPFIWEEKPGKPKQAARKSQSLIESEIKSDSWVSSEDALRKELIVKTENILPLKLPPRLQRRLGSKKYFTFHFGDCSSLDRSTESSKPSIEDDQPGKPKCRFQHRMISTMKSSPSDDTLPTPKKDAPDKKRGSKSGPLTGAFVKTTRKNSSIDSSRAEVFASRNGLEKLLVEFCPSPNEHNCLQKRKDRSTKNYTNSLEHSSSYVHPHTDLSKVNEPSLAEINYKMKRSDLMKSWKNVPAQKGSIMNFRHHFNAERRARFPLGELKYYRPNIQKQQVPQQMQRKVSFTKKYGSMMCGSSSTVIVAAFSKPVNPL</sequence>
<evidence type="ECO:0000313" key="2">
    <source>
        <dbReference type="Proteomes" id="UP001162992"/>
    </source>
</evidence>
<name>A0ACC2BU19_DIPCM</name>
<comment type="caution">
    <text evidence="1">The sequence shown here is derived from an EMBL/GenBank/DDBJ whole genome shotgun (WGS) entry which is preliminary data.</text>
</comment>